<dbReference type="AlphaFoldDB" id="A0A0B7MJC6"/>
<reference evidence="2" key="1">
    <citation type="submission" date="2015-01" db="EMBL/GenBank/DDBJ databases">
        <authorList>
            <person name="Manzoor Shahid"/>
            <person name="Zubair Saima"/>
        </authorList>
    </citation>
    <scope>NUCLEOTIDE SEQUENCE [LARGE SCALE GENOMIC DNA]</scope>
    <source>
        <strain evidence="2">Sp3</strain>
    </source>
</reference>
<sequence length="45" mass="4933">MIIGGQDSPGVFGGMGCERLKDCLRLAQMSVQRVGEDLMITAYRE</sequence>
<dbReference type="Proteomes" id="UP000046155">
    <property type="component" value="Unassembled WGS sequence"/>
</dbReference>
<organism evidence="1 2">
    <name type="scientific">Syntrophaceticus schinkii</name>
    <dbReference type="NCBI Taxonomy" id="499207"/>
    <lineage>
        <taxon>Bacteria</taxon>
        <taxon>Bacillati</taxon>
        <taxon>Bacillota</taxon>
        <taxon>Clostridia</taxon>
        <taxon>Thermoanaerobacterales</taxon>
        <taxon>Thermoanaerobacterales Family III. Incertae Sedis</taxon>
        <taxon>Syntrophaceticus</taxon>
    </lineage>
</organism>
<evidence type="ECO:0000313" key="2">
    <source>
        <dbReference type="Proteomes" id="UP000046155"/>
    </source>
</evidence>
<accession>A0A0B7MJC6</accession>
<dbReference type="Gene3D" id="3.40.430.10">
    <property type="entry name" value="Dihydrofolate Reductase, subunit A"/>
    <property type="match status" value="1"/>
</dbReference>
<evidence type="ECO:0000313" key="1">
    <source>
        <dbReference type="EMBL" id="CEO88091.1"/>
    </source>
</evidence>
<proteinExistence type="predicted"/>
<keyword evidence="2" id="KW-1185">Reference proteome</keyword>
<protein>
    <submittedName>
        <fullName evidence="1">Uncharacterized protein</fullName>
    </submittedName>
</protein>
<dbReference type="EMBL" id="CDRZ01000053">
    <property type="protein sequence ID" value="CEO88091.1"/>
    <property type="molecule type" value="Genomic_DNA"/>
</dbReference>
<gene>
    <name evidence="1" type="ORF">SSCH_1460008</name>
</gene>
<dbReference type="InterPro" id="IPR024072">
    <property type="entry name" value="DHFR-like_dom_sf"/>
</dbReference>
<name>A0A0B7MJC6_9FIRM</name>